<dbReference type="InterPro" id="IPR001405">
    <property type="entry name" value="UPF0758"/>
</dbReference>
<keyword evidence="8" id="KW-1185">Reference proteome</keyword>
<reference evidence="7 8" key="1">
    <citation type="submission" date="2019-11" db="EMBL/GenBank/DDBJ databases">
        <title>Comparative genomics of hydrocarbon-degrading Desulfosarcina strains.</title>
        <authorList>
            <person name="Watanabe M."/>
            <person name="Kojima H."/>
            <person name="Fukui M."/>
        </authorList>
    </citation>
    <scope>NUCLEOTIDE SEQUENCE [LARGE SCALE GENOMIC DNA]</scope>
    <source>
        <strain evidence="8">oXyS1</strain>
    </source>
</reference>
<dbReference type="AlphaFoldDB" id="A0A5K8A4S7"/>
<proteinExistence type="predicted"/>
<dbReference type="GO" id="GO:0046872">
    <property type="term" value="F:metal ion binding"/>
    <property type="evidence" value="ECO:0007669"/>
    <property type="project" value="UniProtKB-KW"/>
</dbReference>
<feature type="domain" description="MPN" evidence="6">
    <location>
        <begin position="37"/>
        <end position="160"/>
    </location>
</feature>
<dbReference type="GO" id="GO:0008237">
    <property type="term" value="F:metallopeptidase activity"/>
    <property type="evidence" value="ECO:0007669"/>
    <property type="project" value="UniProtKB-KW"/>
</dbReference>
<evidence type="ECO:0000256" key="2">
    <source>
        <dbReference type="ARBA" id="ARBA00022723"/>
    </source>
</evidence>
<dbReference type="Proteomes" id="UP000422108">
    <property type="component" value="Chromosome"/>
</dbReference>
<keyword evidence="5" id="KW-0482">Metalloprotease</keyword>
<dbReference type="PROSITE" id="PS50249">
    <property type="entry name" value="MPN"/>
    <property type="match status" value="1"/>
</dbReference>
<protein>
    <recommendedName>
        <fullName evidence="6">MPN domain-containing protein</fullName>
    </recommendedName>
</protein>
<organism evidence="7 8">
    <name type="scientific">Desulfosarcina ovata subsp. ovata</name>
    <dbReference type="NCBI Taxonomy" id="2752305"/>
    <lineage>
        <taxon>Bacteria</taxon>
        <taxon>Pseudomonadati</taxon>
        <taxon>Thermodesulfobacteriota</taxon>
        <taxon>Desulfobacteria</taxon>
        <taxon>Desulfobacterales</taxon>
        <taxon>Desulfosarcinaceae</taxon>
        <taxon>Desulfosarcina</taxon>
    </lineage>
</organism>
<keyword evidence="4" id="KW-0862">Zinc</keyword>
<keyword evidence="2" id="KW-0479">Metal-binding</keyword>
<evidence type="ECO:0000256" key="1">
    <source>
        <dbReference type="ARBA" id="ARBA00022670"/>
    </source>
</evidence>
<dbReference type="RefSeq" id="WP_155309000.1">
    <property type="nucleotide sequence ID" value="NZ_AP021879.1"/>
</dbReference>
<evidence type="ECO:0000313" key="8">
    <source>
        <dbReference type="Proteomes" id="UP000422108"/>
    </source>
</evidence>
<evidence type="ECO:0000256" key="3">
    <source>
        <dbReference type="ARBA" id="ARBA00022801"/>
    </source>
</evidence>
<gene>
    <name evidence="7" type="ORF">DSCOOX_07350</name>
</gene>
<evidence type="ECO:0000256" key="5">
    <source>
        <dbReference type="ARBA" id="ARBA00023049"/>
    </source>
</evidence>
<evidence type="ECO:0000256" key="4">
    <source>
        <dbReference type="ARBA" id="ARBA00022833"/>
    </source>
</evidence>
<dbReference type="InterPro" id="IPR037518">
    <property type="entry name" value="MPN"/>
</dbReference>
<dbReference type="GO" id="GO:0006508">
    <property type="term" value="P:proteolysis"/>
    <property type="evidence" value="ECO:0007669"/>
    <property type="project" value="UniProtKB-KW"/>
</dbReference>
<dbReference type="InterPro" id="IPR025657">
    <property type="entry name" value="RadC_JAB"/>
</dbReference>
<dbReference type="Pfam" id="PF04002">
    <property type="entry name" value="RadC"/>
    <property type="match status" value="1"/>
</dbReference>
<dbReference type="PROSITE" id="PS01302">
    <property type="entry name" value="UPF0758"/>
    <property type="match status" value="1"/>
</dbReference>
<sequence>MKKKDASDPVKNHVTYAYRISMIRDKAIQYEGTISNAVLGADLVYKTISSCGQDDREQLIIVMLNARNKVVGTNVISVGSITSSPTFLREVFKPAIAASASAVIIGHNHPSGTLDPSADDMLITKKIIAVAKLLDIIVHDHVIVDMASTNYYSFSDRGMMTNLKNEARRLLDQL</sequence>
<accession>A0A5K8A4S7</accession>
<name>A0A5K8A4S7_9BACT</name>
<dbReference type="Gene3D" id="3.40.140.10">
    <property type="entry name" value="Cytidine Deaminase, domain 2"/>
    <property type="match status" value="1"/>
</dbReference>
<keyword evidence="3" id="KW-0378">Hydrolase</keyword>
<evidence type="ECO:0000259" key="6">
    <source>
        <dbReference type="PROSITE" id="PS50249"/>
    </source>
</evidence>
<dbReference type="InterPro" id="IPR020891">
    <property type="entry name" value="UPF0758_CS"/>
</dbReference>
<keyword evidence="1" id="KW-0645">Protease</keyword>
<dbReference type="PANTHER" id="PTHR30471:SF3">
    <property type="entry name" value="UPF0758 PROTEIN YEES-RELATED"/>
    <property type="match status" value="1"/>
</dbReference>
<dbReference type="PANTHER" id="PTHR30471">
    <property type="entry name" value="DNA REPAIR PROTEIN RADC"/>
    <property type="match status" value="1"/>
</dbReference>
<dbReference type="EMBL" id="AP021879">
    <property type="protein sequence ID" value="BBO87555.1"/>
    <property type="molecule type" value="Genomic_DNA"/>
</dbReference>
<evidence type="ECO:0000313" key="7">
    <source>
        <dbReference type="EMBL" id="BBO87555.1"/>
    </source>
</evidence>